<reference evidence="2" key="2">
    <citation type="submission" date="2014-07" db="EMBL/GenBank/DDBJ databases">
        <authorList>
            <person name="Hull J."/>
        </authorList>
    </citation>
    <scope>NUCLEOTIDE SEQUENCE</scope>
</reference>
<accession>A0A0A9W2H8</accession>
<dbReference type="AlphaFoldDB" id="A0A0A9W2H8"/>
<name>A0A0A9W2H8_LYGHE</name>
<dbReference type="EMBL" id="GDHC01004291">
    <property type="protein sequence ID" value="JAQ14338.1"/>
    <property type="molecule type" value="Transcribed_RNA"/>
</dbReference>
<reference evidence="2" key="1">
    <citation type="journal article" date="2014" name="PLoS ONE">
        <title>Transcriptome-Based Identification of ABC Transporters in the Western Tarnished Plant Bug Lygus hesperus.</title>
        <authorList>
            <person name="Hull J.J."/>
            <person name="Chaney K."/>
            <person name="Geib S.M."/>
            <person name="Fabrick J.A."/>
            <person name="Brent C.S."/>
            <person name="Walsh D."/>
            <person name="Lavine L.C."/>
        </authorList>
    </citation>
    <scope>NUCLEOTIDE SEQUENCE</scope>
</reference>
<gene>
    <name evidence="2" type="ORF">CM83_18848</name>
    <name evidence="3" type="ORF">g.9750</name>
</gene>
<organism evidence="2">
    <name type="scientific">Lygus hesperus</name>
    <name type="common">Western plant bug</name>
    <dbReference type="NCBI Taxonomy" id="30085"/>
    <lineage>
        <taxon>Eukaryota</taxon>
        <taxon>Metazoa</taxon>
        <taxon>Ecdysozoa</taxon>
        <taxon>Arthropoda</taxon>
        <taxon>Hexapoda</taxon>
        <taxon>Insecta</taxon>
        <taxon>Pterygota</taxon>
        <taxon>Neoptera</taxon>
        <taxon>Paraneoptera</taxon>
        <taxon>Hemiptera</taxon>
        <taxon>Heteroptera</taxon>
        <taxon>Panheteroptera</taxon>
        <taxon>Cimicomorpha</taxon>
        <taxon>Miridae</taxon>
        <taxon>Mirini</taxon>
        <taxon>Lygus</taxon>
    </lineage>
</organism>
<feature type="compositionally biased region" description="Pro residues" evidence="1">
    <location>
        <begin position="54"/>
        <end position="68"/>
    </location>
</feature>
<feature type="compositionally biased region" description="Basic and acidic residues" evidence="1">
    <location>
        <begin position="75"/>
        <end position="84"/>
    </location>
</feature>
<feature type="compositionally biased region" description="Basic and acidic residues" evidence="1">
    <location>
        <begin position="32"/>
        <end position="49"/>
    </location>
</feature>
<proteinExistence type="predicted"/>
<evidence type="ECO:0000313" key="2">
    <source>
        <dbReference type="EMBL" id="JAF99079.1"/>
    </source>
</evidence>
<reference evidence="3" key="3">
    <citation type="journal article" date="2016" name="Gigascience">
        <title>De novo construction of an expanded transcriptome assembly for the western tarnished plant bug, Lygus hesperus.</title>
        <authorList>
            <person name="Tassone E.E."/>
            <person name="Geib S.M."/>
            <person name="Hall B."/>
            <person name="Fabrick J.A."/>
            <person name="Brent C.S."/>
            <person name="Hull J.J."/>
        </authorList>
    </citation>
    <scope>NUCLEOTIDE SEQUENCE</scope>
</reference>
<feature type="region of interest" description="Disordered" evidence="1">
    <location>
        <begin position="1"/>
        <end position="103"/>
    </location>
</feature>
<evidence type="ECO:0000256" key="1">
    <source>
        <dbReference type="SAM" id="MobiDB-lite"/>
    </source>
</evidence>
<feature type="compositionally biased region" description="Pro residues" evidence="1">
    <location>
        <begin position="89"/>
        <end position="103"/>
    </location>
</feature>
<dbReference type="EMBL" id="GBHO01044524">
    <property type="protein sequence ID" value="JAF99079.1"/>
    <property type="molecule type" value="Transcribed_RNA"/>
</dbReference>
<feature type="compositionally biased region" description="Basic and acidic residues" evidence="1">
    <location>
        <begin position="1"/>
        <end position="20"/>
    </location>
</feature>
<protein>
    <submittedName>
        <fullName evidence="2">Uncharacterized protein</fullName>
    </submittedName>
</protein>
<sequence>MHDPMMYDRRQPLMYEEHRGGGPMRPPPQQEQARRYYSPEEAAAAREGRYAPGPGGPLPRAQYPPHPSGAPHHLRHDEYYDDRYGTYPPSRPPQNAPPFSRPD</sequence>
<evidence type="ECO:0000313" key="3">
    <source>
        <dbReference type="EMBL" id="JAQ14338.1"/>
    </source>
</evidence>